<organism evidence="1 2">
    <name type="scientific">Paramecium octaurelia</name>
    <dbReference type="NCBI Taxonomy" id="43137"/>
    <lineage>
        <taxon>Eukaryota</taxon>
        <taxon>Sar</taxon>
        <taxon>Alveolata</taxon>
        <taxon>Ciliophora</taxon>
        <taxon>Intramacronucleata</taxon>
        <taxon>Oligohymenophorea</taxon>
        <taxon>Peniculida</taxon>
        <taxon>Parameciidae</taxon>
        <taxon>Paramecium</taxon>
    </lineage>
</organism>
<sequence length="140" mass="16360">MLQLNRIKRELPYFRTLDLIKFIVFSKYTHLPSKFPTYHSLAKSYVLLSKNDQFKNQIGHLLSTIYQGLQSDDQNTLDRSEKFGFYNGLKIMIKASAWSKHQKYPLVVKVVNTSKQMKLHIIFEGGRKLQVVGQKKNIDP</sequence>
<dbReference type="Proteomes" id="UP000683925">
    <property type="component" value="Unassembled WGS sequence"/>
</dbReference>
<dbReference type="AlphaFoldDB" id="A0A8S1XH49"/>
<keyword evidence="2" id="KW-1185">Reference proteome</keyword>
<reference evidence="1" key="1">
    <citation type="submission" date="2021-01" db="EMBL/GenBank/DDBJ databases">
        <authorList>
            <consortium name="Genoscope - CEA"/>
            <person name="William W."/>
        </authorList>
    </citation>
    <scope>NUCLEOTIDE SEQUENCE</scope>
</reference>
<protein>
    <submittedName>
        <fullName evidence="1">Uncharacterized protein</fullName>
    </submittedName>
</protein>
<name>A0A8S1XH49_PAROT</name>
<gene>
    <name evidence="1" type="ORF">POCTA_138.1.T1210201</name>
</gene>
<evidence type="ECO:0000313" key="2">
    <source>
        <dbReference type="Proteomes" id="UP000683925"/>
    </source>
</evidence>
<proteinExistence type="predicted"/>
<evidence type="ECO:0000313" key="1">
    <source>
        <dbReference type="EMBL" id="CAD8200381.1"/>
    </source>
</evidence>
<dbReference type="OrthoDB" id="10601160at2759"/>
<accession>A0A8S1XH49</accession>
<dbReference type="EMBL" id="CAJJDP010000121">
    <property type="protein sequence ID" value="CAD8200381.1"/>
    <property type="molecule type" value="Genomic_DNA"/>
</dbReference>
<comment type="caution">
    <text evidence="1">The sequence shown here is derived from an EMBL/GenBank/DDBJ whole genome shotgun (WGS) entry which is preliminary data.</text>
</comment>